<organism evidence="1 2">
    <name type="scientific">Nocardiopsis kunsanensis</name>
    <dbReference type="NCBI Taxonomy" id="141693"/>
    <lineage>
        <taxon>Bacteria</taxon>
        <taxon>Bacillati</taxon>
        <taxon>Actinomycetota</taxon>
        <taxon>Actinomycetes</taxon>
        <taxon>Streptosporangiales</taxon>
        <taxon>Nocardiopsidaceae</taxon>
        <taxon>Nocardiopsis</taxon>
    </lineage>
</organism>
<evidence type="ECO:0000313" key="1">
    <source>
        <dbReference type="EMBL" id="GHD18448.1"/>
    </source>
</evidence>
<gene>
    <name evidence="1" type="ORF">GCM10007147_08660</name>
</gene>
<dbReference type="InterPro" id="IPR047681">
    <property type="entry name" value="PPA1309-like"/>
</dbReference>
<name>A0A918X8P3_9ACTN</name>
<dbReference type="EMBL" id="BMXL01000003">
    <property type="protein sequence ID" value="GHD18448.1"/>
    <property type="molecule type" value="Genomic_DNA"/>
</dbReference>
<dbReference type="Proteomes" id="UP000654947">
    <property type="component" value="Unassembled WGS sequence"/>
</dbReference>
<dbReference type="AlphaFoldDB" id="A0A918X8P3"/>
<sequence length="178" mass="19409">MSNIREAVMDLERHVAEQGWDQPLELYALVPTVELLEAEPAAAQMLGITEPESPDDLTPVQQERLPDDVPLEEALGRIMWPEGVAGCALVMERLVVKGSDETLAVDEDPGTSGKETEEIRMVAGVVRDGSRYSAMRLRNYDTDEDVMHGDDLVPALTSALALTLDIELPATAPETPES</sequence>
<evidence type="ECO:0000313" key="2">
    <source>
        <dbReference type="Proteomes" id="UP000654947"/>
    </source>
</evidence>
<comment type="caution">
    <text evidence="1">The sequence shown here is derived from an EMBL/GenBank/DDBJ whole genome shotgun (WGS) entry which is preliminary data.</text>
</comment>
<dbReference type="NCBIfam" id="NF040618">
    <property type="entry name" value="PPA1309_fam"/>
    <property type="match status" value="1"/>
</dbReference>
<protein>
    <submittedName>
        <fullName evidence="1">Uncharacterized protein</fullName>
    </submittedName>
</protein>
<accession>A0A918X8P3</accession>
<dbReference type="RefSeq" id="WP_237683305.1">
    <property type="nucleotide sequence ID" value="NZ_BMXL01000003.1"/>
</dbReference>
<keyword evidence="2" id="KW-1185">Reference proteome</keyword>
<proteinExistence type="predicted"/>
<reference evidence="1 2" key="1">
    <citation type="journal article" date="2014" name="Int. J. Syst. Evol. Microbiol.">
        <title>Complete genome sequence of Corynebacterium casei LMG S-19264T (=DSM 44701T), isolated from a smear-ripened cheese.</title>
        <authorList>
            <consortium name="US DOE Joint Genome Institute (JGI-PGF)"/>
            <person name="Walter F."/>
            <person name="Albersmeier A."/>
            <person name="Kalinowski J."/>
            <person name="Ruckert C."/>
        </authorList>
    </citation>
    <scope>NUCLEOTIDE SEQUENCE [LARGE SCALE GENOMIC DNA]</scope>
    <source>
        <strain evidence="1 2">KCTC 19473</strain>
    </source>
</reference>